<reference evidence="1 2" key="1">
    <citation type="submission" date="2020-08" db="EMBL/GenBank/DDBJ databases">
        <title>Genomic Encyclopedia of Type Strains, Phase III (KMG-III): the genomes of soil and plant-associated and newly described type strains.</title>
        <authorList>
            <person name="Whitman W."/>
        </authorList>
    </citation>
    <scope>NUCLEOTIDE SEQUENCE [LARGE SCALE GENOMIC DNA]</scope>
    <source>
        <strain evidence="1 2">CECT 8897</strain>
    </source>
</reference>
<dbReference type="EMBL" id="JACHXD010000005">
    <property type="protein sequence ID" value="MBB3119269.1"/>
    <property type="molecule type" value="Genomic_DNA"/>
</dbReference>
<sequence>MRFDTFNRSRRPADATDFLRRHDRLAALLPAAERMGALQADCAAALPAAFKLSEILACEDGQLLLSVPNAAVAAKLKQQLPKLQEALQQKGWQINNIRLRVQMMKSAQPLPVERRQFALPDSAVNSFDQLSKELEETAQNRPLIAALRAMVARRRPA</sequence>
<gene>
    <name evidence="1" type="ORF">FHS03_002320</name>
</gene>
<keyword evidence="2" id="KW-1185">Reference proteome</keyword>
<name>A0A7W5FTY6_9BURK</name>
<accession>A0A7W5FTY6</accession>
<protein>
    <recommendedName>
        <fullName evidence="3">DUF721 domain-containing protein</fullName>
    </recommendedName>
</protein>
<evidence type="ECO:0000313" key="2">
    <source>
        <dbReference type="Proteomes" id="UP000541535"/>
    </source>
</evidence>
<evidence type="ECO:0000313" key="1">
    <source>
        <dbReference type="EMBL" id="MBB3119269.1"/>
    </source>
</evidence>
<dbReference type="Pfam" id="PF05258">
    <property type="entry name" value="DciA"/>
    <property type="match status" value="1"/>
</dbReference>
<comment type="caution">
    <text evidence="1">The sequence shown here is derived from an EMBL/GenBank/DDBJ whole genome shotgun (WGS) entry which is preliminary data.</text>
</comment>
<proteinExistence type="predicted"/>
<evidence type="ECO:0008006" key="3">
    <source>
        <dbReference type="Google" id="ProtNLM"/>
    </source>
</evidence>
<organism evidence="1 2">
    <name type="scientific">Pseudoduganella violacea</name>
    <dbReference type="NCBI Taxonomy" id="1715466"/>
    <lineage>
        <taxon>Bacteria</taxon>
        <taxon>Pseudomonadati</taxon>
        <taxon>Pseudomonadota</taxon>
        <taxon>Betaproteobacteria</taxon>
        <taxon>Burkholderiales</taxon>
        <taxon>Oxalobacteraceae</taxon>
        <taxon>Telluria group</taxon>
        <taxon>Pseudoduganella</taxon>
    </lineage>
</organism>
<dbReference type="InterPro" id="IPR007922">
    <property type="entry name" value="DciA-like"/>
</dbReference>
<dbReference type="AlphaFoldDB" id="A0A7W5FTY6"/>
<dbReference type="Proteomes" id="UP000541535">
    <property type="component" value="Unassembled WGS sequence"/>
</dbReference>
<dbReference type="RefSeq" id="WP_183441103.1">
    <property type="nucleotide sequence ID" value="NZ_JACHXD010000005.1"/>
</dbReference>